<protein>
    <submittedName>
        <fullName evidence="2">DUF433 domain-containing protein</fullName>
    </submittedName>
</protein>
<organism evidence="2 3">
    <name type="scientific">Sphaerimonospora cavernae</name>
    <dbReference type="NCBI Taxonomy" id="1740611"/>
    <lineage>
        <taxon>Bacteria</taxon>
        <taxon>Bacillati</taxon>
        <taxon>Actinomycetota</taxon>
        <taxon>Actinomycetes</taxon>
        <taxon>Streptosporangiales</taxon>
        <taxon>Streptosporangiaceae</taxon>
        <taxon>Sphaerimonospora</taxon>
    </lineage>
</organism>
<dbReference type="EMBL" id="JBHMQT010000006">
    <property type="protein sequence ID" value="MFC0861869.1"/>
    <property type="molecule type" value="Genomic_DNA"/>
</dbReference>
<dbReference type="Pfam" id="PF21321">
    <property type="entry name" value="HTH_66"/>
    <property type="match status" value="1"/>
</dbReference>
<keyword evidence="3" id="KW-1185">Reference proteome</keyword>
<evidence type="ECO:0000313" key="2">
    <source>
        <dbReference type="EMBL" id="MFC0861869.1"/>
    </source>
</evidence>
<dbReference type="Pfam" id="PF04255">
    <property type="entry name" value="DUF433"/>
    <property type="match status" value="1"/>
</dbReference>
<dbReference type="InterPro" id="IPR048708">
    <property type="entry name" value="VapB45-like_HTH"/>
</dbReference>
<evidence type="ECO:0000313" key="3">
    <source>
        <dbReference type="Proteomes" id="UP001589870"/>
    </source>
</evidence>
<evidence type="ECO:0000259" key="1">
    <source>
        <dbReference type="Pfam" id="PF21321"/>
    </source>
</evidence>
<name>A0ABV6U1G1_9ACTN</name>
<dbReference type="Proteomes" id="UP001589870">
    <property type="component" value="Unassembled WGS sequence"/>
</dbReference>
<accession>A0ABV6U1G1</accession>
<feature type="domain" description="Putative antitoxin VapB45-like DNA-binding HTH" evidence="1">
    <location>
        <begin position="9"/>
        <end position="91"/>
    </location>
</feature>
<sequence length="233" mass="25669">MTVDRFTTPLYGIAEAAAYLSVPPSTFSTWAFGYVRKRPGGGVVKGTPVITAARPRRPNEPVVPFVGLAEGYALAAFRQAGVPLQRIRPAIDALKRELGLEHALASKRLYTDGAEVLYDYAEHAGDVSARELVVVRNNQRLFSEVVESYLRRVDFALDGYAQVIRLPQYRVAEVEVTPLHAFGRPRFSRGGARLEDVLDLFRAGEPVDVVADEFGLSREEVEDALRVATRPAA</sequence>
<proteinExistence type="predicted"/>
<reference evidence="2 3" key="1">
    <citation type="submission" date="2024-09" db="EMBL/GenBank/DDBJ databases">
        <authorList>
            <person name="Sun Q."/>
            <person name="Mori K."/>
        </authorList>
    </citation>
    <scope>NUCLEOTIDE SEQUENCE [LARGE SCALE GENOMIC DNA]</scope>
    <source>
        <strain evidence="2 3">TBRC 1851</strain>
    </source>
</reference>
<dbReference type="RefSeq" id="WP_394300086.1">
    <property type="nucleotide sequence ID" value="NZ_JBHMQT010000006.1"/>
</dbReference>
<comment type="caution">
    <text evidence="2">The sequence shown here is derived from an EMBL/GenBank/DDBJ whole genome shotgun (WGS) entry which is preliminary data.</text>
</comment>
<dbReference type="InterPro" id="IPR007367">
    <property type="entry name" value="DUF433"/>
</dbReference>
<gene>
    <name evidence="2" type="ORF">ACFHYQ_06135</name>
</gene>